<keyword evidence="4" id="KW-1185">Reference proteome</keyword>
<dbReference type="PRINTS" id="PR01438">
    <property type="entry name" value="UNVRSLSTRESS"/>
</dbReference>
<evidence type="ECO:0000259" key="2">
    <source>
        <dbReference type="Pfam" id="PF00582"/>
    </source>
</evidence>
<dbReference type="PANTHER" id="PTHR31964">
    <property type="entry name" value="ADENINE NUCLEOTIDE ALPHA HYDROLASES-LIKE SUPERFAMILY PROTEIN"/>
    <property type="match status" value="1"/>
</dbReference>
<evidence type="ECO:0000256" key="1">
    <source>
        <dbReference type="SAM" id="MobiDB-lite"/>
    </source>
</evidence>
<dbReference type="Proteomes" id="UP001283361">
    <property type="component" value="Unassembled WGS sequence"/>
</dbReference>
<feature type="region of interest" description="Disordered" evidence="1">
    <location>
        <begin position="1"/>
        <end position="32"/>
    </location>
</feature>
<dbReference type="InterPro" id="IPR006015">
    <property type="entry name" value="Universal_stress_UspA"/>
</dbReference>
<dbReference type="EMBL" id="JAWDGP010006834">
    <property type="protein sequence ID" value="KAK3734921.1"/>
    <property type="molecule type" value="Genomic_DNA"/>
</dbReference>
<organism evidence="3 4">
    <name type="scientific">Elysia crispata</name>
    <name type="common">lettuce slug</name>
    <dbReference type="NCBI Taxonomy" id="231223"/>
    <lineage>
        <taxon>Eukaryota</taxon>
        <taxon>Metazoa</taxon>
        <taxon>Spiralia</taxon>
        <taxon>Lophotrochozoa</taxon>
        <taxon>Mollusca</taxon>
        <taxon>Gastropoda</taxon>
        <taxon>Heterobranchia</taxon>
        <taxon>Euthyneura</taxon>
        <taxon>Panpulmonata</taxon>
        <taxon>Sacoglossa</taxon>
        <taxon>Placobranchoidea</taxon>
        <taxon>Plakobranchidae</taxon>
        <taxon>Elysia</taxon>
    </lineage>
</organism>
<dbReference type="Pfam" id="PF00582">
    <property type="entry name" value="Usp"/>
    <property type="match status" value="1"/>
</dbReference>
<feature type="compositionally biased region" description="Basic and acidic residues" evidence="1">
    <location>
        <begin position="1"/>
        <end position="12"/>
    </location>
</feature>
<protein>
    <recommendedName>
        <fullName evidence="2">UspA domain-containing protein</fullName>
    </recommendedName>
</protein>
<accession>A0AAE0Y6T8</accession>
<dbReference type="CDD" id="cd23659">
    <property type="entry name" value="USP_At3g01520-like"/>
    <property type="match status" value="1"/>
</dbReference>
<gene>
    <name evidence="3" type="ORF">RRG08_038945</name>
</gene>
<dbReference type="InterPro" id="IPR006016">
    <property type="entry name" value="UspA"/>
</dbReference>
<evidence type="ECO:0000313" key="4">
    <source>
        <dbReference type="Proteomes" id="UP001283361"/>
    </source>
</evidence>
<proteinExistence type="predicted"/>
<feature type="domain" description="UspA" evidence="2">
    <location>
        <begin position="162"/>
        <end position="217"/>
    </location>
</feature>
<dbReference type="InterPro" id="IPR014729">
    <property type="entry name" value="Rossmann-like_a/b/a_fold"/>
</dbReference>
<reference evidence="3" key="1">
    <citation type="journal article" date="2023" name="G3 (Bethesda)">
        <title>A reference genome for the long-term kleptoplast-retaining sea slug Elysia crispata morphotype clarki.</title>
        <authorList>
            <person name="Eastman K.E."/>
            <person name="Pendleton A.L."/>
            <person name="Shaikh M.A."/>
            <person name="Suttiyut T."/>
            <person name="Ogas R."/>
            <person name="Tomko P."/>
            <person name="Gavelis G."/>
            <person name="Widhalm J.R."/>
            <person name="Wisecaver J.H."/>
        </authorList>
    </citation>
    <scope>NUCLEOTIDE SEQUENCE</scope>
    <source>
        <strain evidence="3">ECLA1</strain>
    </source>
</reference>
<dbReference type="Gene3D" id="3.40.50.620">
    <property type="entry name" value="HUPs"/>
    <property type="match status" value="1"/>
</dbReference>
<sequence length="237" mass="26623">MEDVESFSKSDSVDSSVDSEIDQDESKSAPKEDLREVKLLREGPIVIMPLDASKHSLYCLTFYIKYIHKPENKIHVCYVAEDYRRRPTILAENEVKTAKCGGWCSCIKGLMDRITIMDTMGPSPGIAKELEREDRISCQWVKAKVKSIFTSNDIKSWDFKRLTGEDPWTAILDYREQMGGTMIVLGSRSLGMIKRTIFGSVSDKVLHKSSVPVLVVRIPYGALSMIPDAVTGSSFIC</sequence>
<evidence type="ECO:0000313" key="3">
    <source>
        <dbReference type="EMBL" id="KAK3734921.1"/>
    </source>
</evidence>
<dbReference type="AlphaFoldDB" id="A0AAE0Y6T8"/>
<dbReference type="PANTHER" id="PTHR31964:SF113">
    <property type="entry name" value="USPA DOMAIN-CONTAINING PROTEIN"/>
    <property type="match status" value="1"/>
</dbReference>
<dbReference type="SUPFAM" id="SSF52402">
    <property type="entry name" value="Adenine nucleotide alpha hydrolases-like"/>
    <property type="match status" value="1"/>
</dbReference>
<name>A0AAE0Y6T8_9GAST</name>
<comment type="caution">
    <text evidence="3">The sequence shown here is derived from an EMBL/GenBank/DDBJ whole genome shotgun (WGS) entry which is preliminary data.</text>
</comment>